<name>A0A7X1KDR9_9SPHN</name>
<reference evidence="4 5" key="1">
    <citation type="submission" date="2020-08" db="EMBL/GenBank/DDBJ databases">
        <title>The genome sequence of Novosphingobium flavum 4Y4.</title>
        <authorList>
            <person name="Liu Y."/>
        </authorList>
    </citation>
    <scope>NUCLEOTIDE SEQUENCE [LARGE SCALE GENOMIC DNA]</scope>
    <source>
        <strain evidence="4 5">4Y4</strain>
    </source>
</reference>
<keyword evidence="2" id="KW-0067">ATP-binding</keyword>
<evidence type="ECO:0000313" key="4">
    <source>
        <dbReference type="EMBL" id="MBC2653645.1"/>
    </source>
</evidence>
<sequence>MTDITHDDDGLVDTTAATLACSEDQAVSSDLGSDPGYNFSSDVYILSRPRSPQAESISELRAQLNSQHIRDGRRSVAICAATSGVGSTFLSVNLAVAMALAGKRTLLIDANLRSPGVHKYITPPGPAHGLINHLLDDPDSDGIVVHSDIIPNLSVIYAGTGEGVPQELVAGRRFSEVINKGMRSHEFTVVDTPPANEFSDYLGISVIAGYALLVARKDLTRVADLKTVAGMLLADRVRLVGAFMNVF</sequence>
<keyword evidence="4" id="KW-0418">Kinase</keyword>
<accession>A0A7X1KDR9</accession>
<protein>
    <submittedName>
        <fullName evidence="4">CpsD/CapB family tyrosine-protein kinase</fullName>
    </submittedName>
</protein>
<dbReference type="InterPro" id="IPR050445">
    <property type="entry name" value="Bact_polysacc_biosynth/exp"/>
</dbReference>
<keyword evidence="1" id="KW-0547">Nucleotide-binding</keyword>
<dbReference type="GO" id="GO:0005886">
    <property type="term" value="C:plasma membrane"/>
    <property type="evidence" value="ECO:0007669"/>
    <property type="project" value="TreeGrafter"/>
</dbReference>
<proteinExistence type="predicted"/>
<evidence type="ECO:0000256" key="1">
    <source>
        <dbReference type="ARBA" id="ARBA00022741"/>
    </source>
</evidence>
<dbReference type="EMBL" id="JACLAU010000065">
    <property type="protein sequence ID" value="MBC2653645.1"/>
    <property type="molecule type" value="Genomic_DNA"/>
</dbReference>
<dbReference type="RefSeq" id="WP_185685017.1">
    <property type="nucleotide sequence ID" value="NZ_JACLAU010000065.1"/>
</dbReference>
<dbReference type="InterPro" id="IPR002586">
    <property type="entry name" value="CobQ/CobB/MinD/ParA_Nub-bd_dom"/>
</dbReference>
<dbReference type="PANTHER" id="PTHR32309">
    <property type="entry name" value="TYROSINE-PROTEIN KINASE"/>
    <property type="match status" value="1"/>
</dbReference>
<dbReference type="Gene3D" id="3.40.50.300">
    <property type="entry name" value="P-loop containing nucleotide triphosphate hydrolases"/>
    <property type="match status" value="1"/>
</dbReference>
<evidence type="ECO:0000313" key="5">
    <source>
        <dbReference type="Proteomes" id="UP000520156"/>
    </source>
</evidence>
<evidence type="ECO:0000259" key="3">
    <source>
        <dbReference type="Pfam" id="PF01656"/>
    </source>
</evidence>
<dbReference type="InterPro" id="IPR027417">
    <property type="entry name" value="P-loop_NTPase"/>
</dbReference>
<dbReference type="Pfam" id="PF01656">
    <property type="entry name" value="CbiA"/>
    <property type="match status" value="1"/>
</dbReference>
<dbReference type="PANTHER" id="PTHR32309:SF13">
    <property type="entry name" value="FERRIC ENTEROBACTIN TRANSPORT PROTEIN FEPE"/>
    <property type="match status" value="1"/>
</dbReference>
<evidence type="ECO:0000256" key="2">
    <source>
        <dbReference type="ARBA" id="ARBA00022840"/>
    </source>
</evidence>
<dbReference type="GO" id="GO:0004713">
    <property type="term" value="F:protein tyrosine kinase activity"/>
    <property type="evidence" value="ECO:0007669"/>
    <property type="project" value="TreeGrafter"/>
</dbReference>
<dbReference type="SUPFAM" id="SSF52540">
    <property type="entry name" value="P-loop containing nucleoside triphosphate hydrolases"/>
    <property type="match status" value="1"/>
</dbReference>
<dbReference type="Proteomes" id="UP000520156">
    <property type="component" value="Unassembled WGS sequence"/>
</dbReference>
<dbReference type="AlphaFoldDB" id="A0A7X1KDR9"/>
<feature type="domain" description="CobQ/CobB/MinD/ParA nucleotide binding" evidence="3">
    <location>
        <begin position="76"/>
        <end position="115"/>
    </location>
</feature>
<organism evidence="4 5">
    <name type="scientific">Novosphingobium aerophilum</name>
    <dbReference type="NCBI Taxonomy" id="2839843"/>
    <lineage>
        <taxon>Bacteria</taxon>
        <taxon>Pseudomonadati</taxon>
        <taxon>Pseudomonadota</taxon>
        <taxon>Alphaproteobacteria</taxon>
        <taxon>Sphingomonadales</taxon>
        <taxon>Sphingomonadaceae</taxon>
        <taxon>Novosphingobium</taxon>
    </lineage>
</organism>
<dbReference type="CDD" id="cd05387">
    <property type="entry name" value="BY-kinase"/>
    <property type="match status" value="1"/>
</dbReference>
<dbReference type="InterPro" id="IPR005702">
    <property type="entry name" value="Wzc-like_C"/>
</dbReference>
<keyword evidence="5" id="KW-1185">Reference proteome</keyword>
<keyword evidence="4" id="KW-0808">Transferase</keyword>
<gene>
    <name evidence="4" type="ORF">H7F49_18345</name>
</gene>
<comment type="caution">
    <text evidence="4">The sequence shown here is derived from an EMBL/GenBank/DDBJ whole genome shotgun (WGS) entry which is preliminary data.</text>
</comment>